<dbReference type="GO" id="GO:0004222">
    <property type="term" value="F:metalloendopeptidase activity"/>
    <property type="evidence" value="ECO:0007669"/>
    <property type="project" value="TreeGrafter"/>
</dbReference>
<dbReference type="InterPro" id="IPR011055">
    <property type="entry name" value="Dup_hybrid_motif"/>
</dbReference>
<evidence type="ECO:0000313" key="3">
    <source>
        <dbReference type="EMBL" id="KWX80625.1"/>
    </source>
</evidence>
<sequence>MKRDRKSMFVLSLVTAAMLVIPTLSASAAVNYGSYGFKWPTPNTTITGVYGESRDSGPHKGIDIRANYAPVYAAQEGLISFSGTYSDGTQAIHIVHPFLGNSGLNITSRYLHLSAKNYSTVTYVSKGTLIATSGTSGGVAPHLHFDINDQNVDYPTFAQTIDPMLFYPSMFALLVSPNDELRTSDIEEDHHHEIDYNNPDNVVSQTLINYVGVEKFQEWFDSNSIENRTNREFKSHFNISDDKERELNEIEIENAKQKYKDNPQALSILNTLE</sequence>
<organism evidence="3 4">
    <name type="scientific">Paenibacillus riograndensis</name>
    <dbReference type="NCBI Taxonomy" id="483937"/>
    <lineage>
        <taxon>Bacteria</taxon>
        <taxon>Bacillati</taxon>
        <taxon>Bacillota</taxon>
        <taxon>Bacilli</taxon>
        <taxon>Bacillales</taxon>
        <taxon>Paenibacillaceae</taxon>
        <taxon>Paenibacillus</taxon>
        <taxon>Paenibacillus sonchi group</taxon>
    </lineage>
</organism>
<dbReference type="PATRIC" id="fig|483937.3.peg.5487"/>
<dbReference type="Pfam" id="PF01551">
    <property type="entry name" value="Peptidase_M23"/>
    <property type="match status" value="1"/>
</dbReference>
<dbReference type="Proteomes" id="UP000070475">
    <property type="component" value="Unassembled WGS sequence"/>
</dbReference>
<dbReference type="PANTHER" id="PTHR21666:SF270">
    <property type="entry name" value="MUREIN HYDROLASE ACTIVATOR ENVC"/>
    <property type="match status" value="1"/>
</dbReference>
<dbReference type="CDD" id="cd12797">
    <property type="entry name" value="M23_peptidase"/>
    <property type="match status" value="1"/>
</dbReference>
<comment type="caution">
    <text evidence="3">The sequence shown here is derived from an EMBL/GenBank/DDBJ whole genome shotgun (WGS) entry which is preliminary data.</text>
</comment>
<dbReference type="PANTHER" id="PTHR21666">
    <property type="entry name" value="PEPTIDASE-RELATED"/>
    <property type="match status" value="1"/>
</dbReference>
<protein>
    <recommendedName>
        <fullName evidence="2">M23ase beta-sheet core domain-containing protein</fullName>
    </recommendedName>
</protein>
<dbReference type="RefSeq" id="WP_060819694.1">
    <property type="nucleotide sequence ID" value="NZ_LIRB01000097.1"/>
</dbReference>
<evidence type="ECO:0000313" key="4">
    <source>
        <dbReference type="Proteomes" id="UP000070475"/>
    </source>
</evidence>
<dbReference type="SUPFAM" id="SSF51261">
    <property type="entry name" value="Duplicated hybrid motif"/>
    <property type="match status" value="1"/>
</dbReference>
<dbReference type="InterPro" id="IPR016047">
    <property type="entry name" value="M23ase_b-sheet_dom"/>
</dbReference>
<evidence type="ECO:0000256" key="1">
    <source>
        <dbReference type="SAM" id="SignalP"/>
    </source>
</evidence>
<dbReference type="EMBL" id="LIRB01000097">
    <property type="protein sequence ID" value="KWX80625.1"/>
    <property type="molecule type" value="Genomic_DNA"/>
</dbReference>
<keyword evidence="1" id="KW-0732">Signal</keyword>
<keyword evidence="4" id="KW-1185">Reference proteome</keyword>
<dbReference type="InterPro" id="IPR050570">
    <property type="entry name" value="Cell_wall_metabolism_enzyme"/>
</dbReference>
<evidence type="ECO:0000259" key="2">
    <source>
        <dbReference type="Pfam" id="PF01551"/>
    </source>
</evidence>
<feature type="chain" id="PRO_5007454712" description="M23ase beta-sheet core domain-containing protein" evidence="1">
    <location>
        <begin position="29"/>
        <end position="273"/>
    </location>
</feature>
<accession>A0A132UAZ7</accession>
<name>A0A132UAZ7_9BACL</name>
<proteinExistence type="predicted"/>
<feature type="signal peptide" evidence="1">
    <location>
        <begin position="1"/>
        <end position="28"/>
    </location>
</feature>
<dbReference type="AlphaFoldDB" id="A0A132UAZ7"/>
<dbReference type="OrthoDB" id="9809488at2"/>
<dbReference type="Gene3D" id="2.70.70.10">
    <property type="entry name" value="Glucose Permease (Domain IIA)"/>
    <property type="match status" value="1"/>
</dbReference>
<reference evidence="3 4" key="1">
    <citation type="submission" date="2015-08" db="EMBL/GenBank/DDBJ databases">
        <title>Genomes of Paenibacillus riograndensis.</title>
        <authorList>
            <person name="Sant'Anna F.H."/>
            <person name="Souza R."/>
            <person name="Ambrosini A."/>
            <person name="Bach E."/>
            <person name="Fernandes G."/>
            <person name="Balsanelli E."/>
            <person name="Baura V.A."/>
            <person name="Pedrosa F.O."/>
            <person name="Souza E.M."/>
            <person name="Passaglia L."/>
        </authorList>
    </citation>
    <scope>NUCLEOTIDE SEQUENCE [LARGE SCALE GENOMIC DNA]</scope>
    <source>
        <strain evidence="3 4">CAS34</strain>
    </source>
</reference>
<gene>
    <name evidence="3" type="ORF">AMQ84_03095</name>
</gene>
<feature type="domain" description="M23ase beta-sheet core" evidence="2">
    <location>
        <begin position="58"/>
        <end position="151"/>
    </location>
</feature>